<dbReference type="InterPro" id="IPR018649">
    <property type="entry name" value="SHOCT"/>
</dbReference>
<dbReference type="AlphaFoldDB" id="A0A6I8LUM7"/>
<keyword evidence="1" id="KW-0472">Membrane</keyword>
<dbReference type="Pfam" id="PF09851">
    <property type="entry name" value="SHOCT"/>
    <property type="match status" value="1"/>
</dbReference>
<gene>
    <name evidence="3" type="ORF">AA23TX_06785</name>
</gene>
<feature type="domain" description="SHOCT" evidence="2">
    <location>
        <begin position="50"/>
        <end position="72"/>
    </location>
</feature>
<reference evidence="3 4" key="1">
    <citation type="submission" date="2019-09" db="EMBL/GenBank/DDBJ databases">
        <authorList>
            <person name="Leyn A S."/>
        </authorList>
    </citation>
    <scope>NUCLEOTIDE SEQUENCE [LARGE SCALE GENOMIC DNA]</scope>
    <source>
        <strain evidence="3">AA231_1</strain>
    </source>
</reference>
<keyword evidence="1" id="KW-1133">Transmembrane helix</keyword>
<protein>
    <recommendedName>
        <fullName evidence="2">SHOCT domain-containing protein</fullName>
    </recommendedName>
</protein>
<feature type="transmembrane region" description="Helical" evidence="1">
    <location>
        <begin position="12"/>
        <end position="37"/>
    </location>
</feature>
<keyword evidence="1" id="KW-0812">Transmembrane</keyword>
<keyword evidence="4" id="KW-1185">Reference proteome</keyword>
<name>A0A6I8LUM7_9PSEU</name>
<accession>A0A6I8LUM7</accession>
<organism evidence="3 4">
    <name type="scientific">Amycolatopsis camponoti</name>
    <dbReference type="NCBI Taxonomy" id="2606593"/>
    <lineage>
        <taxon>Bacteria</taxon>
        <taxon>Bacillati</taxon>
        <taxon>Actinomycetota</taxon>
        <taxon>Actinomycetes</taxon>
        <taxon>Pseudonocardiales</taxon>
        <taxon>Pseudonocardiaceae</taxon>
        <taxon>Amycolatopsis</taxon>
    </lineage>
</organism>
<dbReference type="EMBL" id="CABVGP010000002">
    <property type="protein sequence ID" value="VVJ21767.1"/>
    <property type="molecule type" value="Genomic_DNA"/>
</dbReference>
<evidence type="ECO:0000259" key="2">
    <source>
        <dbReference type="Pfam" id="PF09851"/>
    </source>
</evidence>
<dbReference type="RefSeq" id="WP_196425638.1">
    <property type="nucleotide sequence ID" value="NZ_CABVGP010000002.1"/>
</dbReference>
<sequence length="79" mass="8807">MPYWYHSGTMGWFGGVGMLVLMALVLAALVALVVVLARRGPQPPGPGDTARRILDERFARGEIDQEEYERRRGALTRAH</sequence>
<evidence type="ECO:0000313" key="3">
    <source>
        <dbReference type="EMBL" id="VVJ21767.1"/>
    </source>
</evidence>
<evidence type="ECO:0000313" key="4">
    <source>
        <dbReference type="Proteomes" id="UP000399805"/>
    </source>
</evidence>
<proteinExistence type="predicted"/>
<evidence type="ECO:0000256" key="1">
    <source>
        <dbReference type="SAM" id="Phobius"/>
    </source>
</evidence>
<dbReference type="Proteomes" id="UP000399805">
    <property type="component" value="Unassembled WGS sequence"/>
</dbReference>